<dbReference type="AlphaFoldDB" id="G6FPS4"/>
<dbReference type="Proteomes" id="UP000004344">
    <property type="component" value="Unassembled WGS sequence"/>
</dbReference>
<reference evidence="1 2" key="1">
    <citation type="submission" date="2011-09" db="EMBL/GenBank/DDBJ databases">
        <title>The draft genome of Fischerella sp. JSC-11.</title>
        <authorList>
            <consortium name="US DOE Joint Genome Institute (JGI-PGF)"/>
            <person name="Lucas S."/>
            <person name="Han J."/>
            <person name="Lapidus A."/>
            <person name="Cheng J.-F."/>
            <person name="Goodwin L."/>
            <person name="Pitluck S."/>
            <person name="Peters L."/>
            <person name="Land M.L."/>
            <person name="Hauser L."/>
            <person name="Sarkisova S."/>
            <person name="Bryant D.A."/>
            <person name="Brown I."/>
            <person name="Woyke T.J."/>
        </authorList>
    </citation>
    <scope>NUCLEOTIDE SEQUENCE [LARGE SCALE GENOMIC DNA]</scope>
    <source>
        <strain evidence="1 2">JSC-11</strain>
    </source>
</reference>
<organism evidence="1 2">
    <name type="scientific">Fischerella thermalis JSC-11</name>
    <dbReference type="NCBI Taxonomy" id="741277"/>
    <lineage>
        <taxon>Bacteria</taxon>
        <taxon>Bacillati</taxon>
        <taxon>Cyanobacteriota</taxon>
        <taxon>Cyanophyceae</taxon>
        <taxon>Nostocales</taxon>
        <taxon>Hapalosiphonaceae</taxon>
        <taxon>Fischerella</taxon>
    </lineage>
</organism>
<keyword evidence="2" id="KW-1185">Reference proteome</keyword>
<evidence type="ECO:0000313" key="2">
    <source>
        <dbReference type="Proteomes" id="UP000004344"/>
    </source>
</evidence>
<protein>
    <submittedName>
        <fullName evidence="1">Uncharacterized protein</fullName>
    </submittedName>
</protein>
<dbReference type="EMBL" id="AGIZ01000002">
    <property type="protein sequence ID" value="EHC18874.1"/>
    <property type="molecule type" value="Genomic_DNA"/>
</dbReference>
<gene>
    <name evidence="1" type="ORF">FJSC11DRAFT_0854</name>
</gene>
<sequence>MIISDLNHIESVESSQIIGGHWKGYYGRGKYYGGKEYYGFKRHKYYGYCKH</sequence>
<dbReference type="PATRIC" id="fig|741277.3.peg.1003"/>
<name>G6FPS4_9CYAN</name>
<evidence type="ECO:0000313" key="1">
    <source>
        <dbReference type="EMBL" id="EHC18874.1"/>
    </source>
</evidence>
<dbReference type="RefSeq" id="WP_009455064.1">
    <property type="nucleotide sequence ID" value="NZ_AGIZ01000002.1"/>
</dbReference>
<comment type="caution">
    <text evidence="1">The sequence shown here is derived from an EMBL/GenBank/DDBJ whole genome shotgun (WGS) entry which is preliminary data.</text>
</comment>
<proteinExistence type="predicted"/>
<dbReference type="GeneID" id="51963934"/>
<accession>G6FPS4</accession>